<name>A0A7X0IU64_9HYPH</name>
<evidence type="ECO:0000313" key="5">
    <source>
        <dbReference type="Proteomes" id="UP000565576"/>
    </source>
</evidence>
<dbReference type="CDD" id="cd05251">
    <property type="entry name" value="NmrA_like_SDR_a"/>
    <property type="match status" value="1"/>
</dbReference>
<protein>
    <submittedName>
        <fullName evidence="4">Uncharacterized protein YbjT (DUF2867 family)</fullName>
    </submittedName>
</protein>
<evidence type="ECO:0000313" key="4">
    <source>
        <dbReference type="EMBL" id="MBB6486793.1"/>
    </source>
</evidence>
<organism evidence="4 5">
    <name type="scientific">Rhizobium lusitanum</name>
    <dbReference type="NCBI Taxonomy" id="293958"/>
    <lineage>
        <taxon>Bacteria</taxon>
        <taxon>Pseudomonadati</taxon>
        <taxon>Pseudomonadota</taxon>
        <taxon>Alphaproteobacteria</taxon>
        <taxon>Hyphomicrobiales</taxon>
        <taxon>Rhizobiaceae</taxon>
        <taxon>Rhizobium/Agrobacterium group</taxon>
        <taxon>Rhizobium</taxon>
    </lineage>
</organism>
<dbReference type="SUPFAM" id="SSF51735">
    <property type="entry name" value="NAD(P)-binding Rossmann-fold domains"/>
    <property type="match status" value="1"/>
</dbReference>
<dbReference type="PANTHER" id="PTHR42748:SF7">
    <property type="entry name" value="NMRA LIKE REDOX SENSOR 1-RELATED"/>
    <property type="match status" value="1"/>
</dbReference>
<evidence type="ECO:0000259" key="3">
    <source>
        <dbReference type="Pfam" id="PF05368"/>
    </source>
</evidence>
<dbReference type="EMBL" id="JACHBG010000010">
    <property type="protein sequence ID" value="MBB6486793.1"/>
    <property type="molecule type" value="Genomic_DNA"/>
</dbReference>
<evidence type="ECO:0000256" key="1">
    <source>
        <dbReference type="ARBA" id="ARBA00006328"/>
    </source>
</evidence>
<dbReference type="Gene3D" id="3.40.50.720">
    <property type="entry name" value="NAD(P)-binding Rossmann-like Domain"/>
    <property type="match status" value="1"/>
</dbReference>
<dbReference type="Pfam" id="PF05368">
    <property type="entry name" value="NmrA"/>
    <property type="match status" value="1"/>
</dbReference>
<accession>A0A7X0IU64</accession>
<keyword evidence="2" id="KW-0521">NADP</keyword>
<sequence length="324" mass="35001">MLSSDANQFVYMDSPCSERGYPMTNHRRPILVLGATGRQGGSVAKALLKAGWNVRALVRDPIHPVSAALREQDVELVRGSLDDTDILAAAMKDAYGVFSVLPSDLSAEDEVRYGTSIADLAVASNVDHFIYSSGASVGDKPTGVPRFDAKPRIEAHIRTLPLTATIVRPPIFMEMLVRPGFGLDQGRLTSLIRPDHSMQLIAVDDIGKIVAALFSDKSRFAGTTIRIAGDRITGHQLESALTQAAGRPIAYARFPDEVLAANTDLAHMASSLENGPLAEPVDLNLMRELNPELLSFRSWLAGLDRKALDAAFGRNGEADQSTRL</sequence>
<comment type="similarity">
    <text evidence="1">Belongs to the NmrA-type oxidoreductase family.</text>
</comment>
<dbReference type="RefSeq" id="WP_313206317.1">
    <property type="nucleotide sequence ID" value="NZ_JACHBG010000010.1"/>
</dbReference>
<dbReference type="PANTHER" id="PTHR42748">
    <property type="entry name" value="NITROGEN METABOLITE REPRESSION PROTEIN NMRA FAMILY MEMBER"/>
    <property type="match status" value="1"/>
</dbReference>
<dbReference type="InterPro" id="IPR051164">
    <property type="entry name" value="NmrA-like_oxidored"/>
</dbReference>
<reference evidence="4 5" key="1">
    <citation type="submission" date="2020-08" db="EMBL/GenBank/DDBJ databases">
        <title>Genomic Encyclopedia of Type Strains, Phase IV (KMG-V): Genome sequencing to study the core and pangenomes of soil and plant-associated prokaryotes.</title>
        <authorList>
            <person name="Whitman W."/>
        </authorList>
    </citation>
    <scope>NUCLEOTIDE SEQUENCE [LARGE SCALE GENOMIC DNA]</scope>
    <source>
        <strain evidence="4 5">SEMIA 4060</strain>
    </source>
</reference>
<dbReference type="InterPro" id="IPR008030">
    <property type="entry name" value="NmrA-like"/>
</dbReference>
<gene>
    <name evidence="4" type="ORF">GGD46_004092</name>
</gene>
<feature type="domain" description="NmrA-like" evidence="3">
    <location>
        <begin position="30"/>
        <end position="273"/>
    </location>
</feature>
<evidence type="ECO:0000256" key="2">
    <source>
        <dbReference type="ARBA" id="ARBA00022857"/>
    </source>
</evidence>
<proteinExistence type="inferred from homology"/>
<dbReference type="InterPro" id="IPR036291">
    <property type="entry name" value="NAD(P)-bd_dom_sf"/>
</dbReference>
<dbReference type="AlphaFoldDB" id="A0A7X0IU64"/>
<dbReference type="Gene3D" id="3.90.25.10">
    <property type="entry name" value="UDP-galactose 4-epimerase, domain 1"/>
    <property type="match status" value="1"/>
</dbReference>
<dbReference type="Proteomes" id="UP000565576">
    <property type="component" value="Unassembled WGS sequence"/>
</dbReference>
<comment type="caution">
    <text evidence="4">The sequence shown here is derived from an EMBL/GenBank/DDBJ whole genome shotgun (WGS) entry which is preliminary data.</text>
</comment>